<proteinExistence type="predicted"/>
<name>A0ABY1I2W0_9HYPH</name>
<dbReference type="Proteomes" id="UP000184290">
    <property type="component" value="Unassembled WGS sequence"/>
</dbReference>
<protein>
    <submittedName>
        <fullName evidence="1">Uncharacterized protein</fullName>
    </submittedName>
</protein>
<sequence>MTGGACGYARTRPSIESNRTIILVDAVALAGISLLKRNYKWQFCAVRGEKQCDSKFEIENMKDIGIEGMTSIRVEWTHG</sequence>
<comment type="caution">
    <text evidence="1">The sequence shown here is derived from an EMBL/GenBank/DDBJ whole genome shotgun (WGS) entry which is preliminary data.</text>
</comment>
<evidence type="ECO:0000313" key="2">
    <source>
        <dbReference type="Proteomes" id="UP000184290"/>
    </source>
</evidence>
<dbReference type="EMBL" id="FQZC01000001">
    <property type="protein sequence ID" value="SHI52040.1"/>
    <property type="molecule type" value="Genomic_DNA"/>
</dbReference>
<keyword evidence="2" id="KW-1185">Reference proteome</keyword>
<evidence type="ECO:0000313" key="1">
    <source>
        <dbReference type="EMBL" id="SHI52040.1"/>
    </source>
</evidence>
<reference evidence="1 2" key="1">
    <citation type="submission" date="2016-11" db="EMBL/GenBank/DDBJ databases">
        <authorList>
            <person name="Varghese N."/>
            <person name="Submissions S."/>
        </authorList>
    </citation>
    <scope>NUCLEOTIDE SEQUENCE [LARGE SCALE GENOMIC DNA]</scope>
    <source>
        <strain evidence="1 2">DSM 21988</strain>
    </source>
</reference>
<gene>
    <name evidence="1" type="ORF">SAMN02745911_0406</name>
</gene>
<accession>A0ABY1I2W0</accession>
<organism evidence="1 2">
    <name type="scientific">Aureimonas altamirensis DSM 21988</name>
    <dbReference type="NCBI Taxonomy" id="1121026"/>
    <lineage>
        <taxon>Bacteria</taxon>
        <taxon>Pseudomonadati</taxon>
        <taxon>Pseudomonadota</taxon>
        <taxon>Alphaproteobacteria</taxon>
        <taxon>Hyphomicrobiales</taxon>
        <taxon>Aurantimonadaceae</taxon>
        <taxon>Aureimonas</taxon>
    </lineage>
</organism>